<name>A0A8C5BCU3_GADMO</name>
<dbReference type="GO" id="GO:0019814">
    <property type="term" value="C:immunoglobulin complex"/>
    <property type="evidence" value="ECO:0007669"/>
    <property type="project" value="UniProtKB-KW"/>
</dbReference>
<keyword evidence="3" id="KW-1280">Immunoglobulin</keyword>
<dbReference type="InterPro" id="IPR013783">
    <property type="entry name" value="Ig-like_fold"/>
</dbReference>
<evidence type="ECO:0000256" key="2">
    <source>
        <dbReference type="ARBA" id="ARBA00023130"/>
    </source>
</evidence>
<feature type="chain" id="PRO_5034926105" description="Ig-like domain-containing protein" evidence="4">
    <location>
        <begin position="21"/>
        <end position="162"/>
    </location>
</feature>
<proteinExistence type="predicted"/>
<dbReference type="PROSITE" id="PS50835">
    <property type="entry name" value="IG_LIKE"/>
    <property type="match status" value="1"/>
</dbReference>
<dbReference type="GO" id="GO:0005576">
    <property type="term" value="C:extracellular region"/>
    <property type="evidence" value="ECO:0007669"/>
    <property type="project" value="UniProtKB-ARBA"/>
</dbReference>
<reference evidence="6" key="1">
    <citation type="submission" date="2025-08" db="UniProtKB">
        <authorList>
            <consortium name="Ensembl"/>
        </authorList>
    </citation>
    <scope>IDENTIFICATION</scope>
</reference>
<dbReference type="Gene3D" id="2.60.40.10">
    <property type="entry name" value="Immunoglobulins"/>
    <property type="match status" value="1"/>
</dbReference>
<accession>A0A8C5BCU3</accession>
<keyword evidence="7" id="KW-1185">Reference proteome</keyword>
<evidence type="ECO:0000259" key="5">
    <source>
        <dbReference type="PROSITE" id="PS50835"/>
    </source>
</evidence>
<dbReference type="InterPro" id="IPR036179">
    <property type="entry name" value="Ig-like_dom_sf"/>
</dbReference>
<dbReference type="SMART" id="SM00406">
    <property type="entry name" value="IGv"/>
    <property type="match status" value="1"/>
</dbReference>
<dbReference type="GO" id="GO:0002250">
    <property type="term" value="P:adaptive immune response"/>
    <property type="evidence" value="ECO:0007669"/>
    <property type="project" value="UniProtKB-KW"/>
</dbReference>
<dbReference type="Proteomes" id="UP000694546">
    <property type="component" value="Chromosome 2"/>
</dbReference>
<feature type="domain" description="Ig-like" evidence="5">
    <location>
        <begin position="26"/>
        <end position="128"/>
    </location>
</feature>
<keyword evidence="4" id="KW-0732">Signal</keyword>
<keyword evidence="2" id="KW-1064">Adaptive immunity</keyword>
<dbReference type="InterPro" id="IPR050199">
    <property type="entry name" value="IgHV"/>
</dbReference>
<evidence type="ECO:0000313" key="7">
    <source>
        <dbReference type="Proteomes" id="UP000694546"/>
    </source>
</evidence>
<dbReference type="Ensembl" id="ENSGMOT00000072848.1">
    <property type="protein sequence ID" value="ENSGMOP00000045271.1"/>
    <property type="gene ID" value="ENSGMOG00000024873.1"/>
</dbReference>
<evidence type="ECO:0000313" key="6">
    <source>
        <dbReference type="Ensembl" id="ENSGMOP00000045271.1"/>
    </source>
</evidence>
<dbReference type="AlphaFoldDB" id="A0A8C5BCU3"/>
<dbReference type="InterPro" id="IPR013106">
    <property type="entry name" value="Ig_V-set"/>
</dbReference>
<dbReference type="GeneTree" id="ENSGT01020000230358"/>
<evidence type="ECO:0000256" key="3">
    <source>
        <dbReference type="ARBA" id="ARBA00043265"/>
    </source>
</evidence>
<reference evidence="6" key="2">
    <citation type="submission" date="2025-09" db="UniProtKB">
        <authorList>
            <consortium name="Ensembl"/>
        </authorList>
    </citation>
    <scope>IDENTIFICATION</scope>
</reference>
<evidence type="ECO:0000256" key="1">
    <source>
        <dbReference type="ARBA" id="ARBA00022859"/>
    </source>
</evidence>
<dbReference type="PANTHER" id="PTHR23266">
    <property type="entry name" value="IMMUNOGLOBULIN HEAVY CHAIN"/>
    <property type="match status" value="1"/>
</dbReference>
<feature type="signal peptide" evidence="4">
    <location>
        <begin position="1"/>
        <end position="20"/>
    </location>
</feature>
<dbReference type="OMA" id="WYLHAVC"/>
<dbReference type="InterPro" id="IPR007110">
    <property type="entry name" value="Ig-like_dom"/>
</dbReference>
<organism evidence="6 7">
    <name type="scientific">Gadus morhua</name>
    <name type="common">Atlantic cod</name>
    <dbReference type="NCBI Taxonomy" id="8049"/>
    <lineage>
        <taxon>Eukaryota</taxon>
        <taxon>Metazoa</taxon>
        <taxon>Chordata</taxon>
        <taxon>Craniata</taxon>
        <taxon>Vertebrata</taxon>
        <taxon>Euteleostomi</taxon>
        <taxon>Actinopterygii</taxon>
        <taxon>Neopterygii</taxon>
        <taxon>Teleostei</taxon>
        <taxon>Neoteleostei</taxon>
        <taxon>Acanthomorphata</taxon>
        <taxon>Zeiogadaria</taxon>
        <taxon>Gadariae</taxon>
        <taxon>Gadiformes</taxon>
        <taxon>Gadoidei</taxon>
        <taxon>Gadidae</taxon>
        <taxon>Gadus</taxon>
    </lineage>
</organism>
<keyword evidence="1" id="KW-0391">Immunity</keyword>
<dbReference type="InterPro" id="IPR003599">
    <property type="entry name" value="Ig_sub"/>
</dbReference>
<dbReference type="SUPFAM" id="SSF48726">
    <property type="entry name" value="Immunoglobulin"/>
    <property type="match status" value="1"/>
</dbReference>
<dbReference type="Pfam" id="PF07686">
    <property type="entry name" value="V-set"/>
    <property type="match status" value="1"/>
</dbReference>
<sequence length="162" mass="18476">MQKALWVILLSLSLIRLIFSTGVNCEQLTQPESLTIRPGQPLTIRCQVSYSVSSYYTFWIRQPDGKPLEWIGYIRTDGKKVKDSLSSKFSLAVDEASKTVTLQGQNMQPGDSAVYYCARETQLYKLLSRMNKNPTPVRCFYLNPPEGELSTKNIIQKRLFNS</sequence>
<protein>
    <recommendedName>
        <fullName evidence="5">Ig-like domain-containing protein</fullName>
    </recommendedName>
</protein>
<evidence type="ECO:0000256" key="4">
    <source>
        <dbReference type="SAM" id="SignalP"/>
    </source>
</evidence>
<dbReference type="SMART" id="SM00409">
    <property type="entry name" value="IG"/>
    <property type="match status" value="1"/>
</dbReference>